<dbReference type="SMART" id="SM00400">
    <property type="entry name" value="ZnF_CHCC"/>
    <property type="match status" value="1"/>
</dbReference>
<dbReference type="GO" id="GO:0005737">
    <property type="term" value="C:cytoplasm"/>
    <property type="evidence" value="ECO:0007669"/>
    <property type="project" value="TreeGrafter"/>
</dbReference>
<evidence type="ECO:0000256" key="5">
    <source>
        <dbReference type="ARBA" id="ARBA00022695"/>
    </source>
</evidence>
<dbReference type="InterPro" id="IPR006171">
    <property type="entry name" value="TOPRIM_dom"/>
</dbReference>
<dbReference type="PANTHER" id="PTHR30313">
    <property type="entry name" value="DNA PRIMASE"/>
    <property type="match status" value="1"/>
</dbReference>
<evidence type="ECO:0000256" key="12">
    <source>
        <dbReference type="ARBA" id="ARBA00023163"/>
    </source>
</evidence>
<evidence type="ECO:0000256" key="11">
    <source>
        <dbReference type="ARBA" id="ARBA00023125"/>
    </source>
</evidence>
<dbReference type="CDD" id="cd03364">
    <property type="entry name" value="TOPRIM_DnaG_primases"/>
    <property type="match status" value="1"/>
</dbReference>
<keyword evidence="4" id="KW-0808">Transferase</keyword>
<evidence type="ECO:0000256" key="3">
    <source>
        <dbReference type="ARBA" id="ARBA00022515"/>
    </source>
</evidence>
<reference evidence="14" key="1">
    <citation type="submission" date="2020-05" db="EMBL/GenBank/DDBJ databases">
        <authorList>
            <person name="Chiriac C."/>
            <person name="Salcher M."/>
            <person name="Ghai R."/>
            <person name="Kavagutti S V."/>
        </authorList>
    </citation>
    <scope>NUCLEOTIDE SEQUENCE</scope>
</reference>
<keyword evidence="5" id="KW-0548">Nucleotidyltransferase</keyword>
<dbReference type="PANTHER" id="PTHR30313:SF2">
    <property type="entry name" value="DNA PRIMASE"/>
    <property type="match status" value="1"/>
</dbReference>
<dbReference type="InterPro" id="IPR030846">
    <property type="entry name" value="DnaG_bac"/>
</dbReference>
<evidence type="ECO:0000256" key="4">
    <source>
        <dbReference type="ARBA" id="ARBA00022679"/>
    </source>
</evidence>
<dbReference type="Pfam" id="PF08275">
    <property type="entry name" value="DNAG_N"/>
    <property type="match status" value="1"/>
</dbReference>
<dbReference type="InterPro" id="IPR006295">
    <property type="entry name" value="DNA_primase_DnaG"/>
</dbReference>
<feature type="domain" description="Toprim" evidence="13">
    <location>
        <begin position="260"/>
        <end position="346"/>
    </location>
</feature>
<dbReference type="PIRSF" id="PIRSF002811">
    <property type="entry name" value="DnaG"/>
    <property type="match status" value="1"/>
</dbReference>
<dbReference type="Pfam" id="PF10410">
    <property type="entry name" value="DnaB_bind"/>
    <property type="match status" value="1"/>
</dbReference>
<sequence>MAGKISQKDIEEVRARTNMVDVVGEYVQLKSAGSGEFKGRCPFHDEKSPSFTVSSTKGFYHCFGCKVGGNLFDFVAAIESIGFPEVVERLASRLGMTLTYETGGAGNAEHNARARVLEANKAAADFYRAQFDSPDAAPGRELLASRGFDGAACEPFGIGWAPKGWSALTNHLKTLGFTDDEQVLAGLATKGDRGLFDKFRGRVIWPIRDATNAVIGFGARKIFEDDNGPKYLNTSETPVYHKSRVLYGIDLAKREISKQQQVVVVEGYTDVMACHLAGVTTAVATCGTAFGDEHIRQLNRILSDDPANPAAVIFNFDPDEAGQKAAMRAFNDASKFNAQTFMAIGPDGLDPSDLRTQRGDAAVVEMIANKKPLLEFAIGRSMAKFDLASREGQVGAARAAAALLAQIQDSVMRSVYEKFVADSTSLDRSDIAALVADASKNQRKTAVAALRTSDPIEPVEANAEQYVELNLNDPVTNAERWLLIALTQVPQACDMVSFARIGKTHFSSPWYKDIARAVYQVRASVGDQDLMQNVLDRLEPKLHATFRDVAMAQIPASDEEGREKFAMGVLNRALEKTIEYEKNTLRQDRRQADALGDTAKVDDIDRQIAALDAEGHSLRKSR</sequence>
<evidence type="ECO:0000256" key="2">
    <source>
        <dbReference type="ARBA" id="ARBA00022478"/>
    </source>
</evidence>
<dbReference type="FunFam" id="3.90.580.10:FF:000001">
    <property type="entry name" value="DNA primase"/>
    <property type="match status" value="1"/>
</dbReference>
<evidence type="ECO:0000256" key="10">
    <source>
        <dbReference type="ARBA" id="ARBA00022842"/>
    </source>
</evidence>
<evidence type="ECO:0000256" key="1">
    <source>
        <dbReference type="ARBA" id="ARBA00001947"/>
    </source>
</evidence>
<keyword evidence="12" id="KW-0804">Transcription</keyword>
<organism evidence="14">
    <name type="scientific">freshwater metagenome</name>
    <dbReference type="NCBI Taxonomy" id="449393"/>
    <lineage>
        <taxon>unclassified sequences</taxon>
        <taxon>metagenomes</taxon>
        <taxon>ecological metagenomes</taxon>
    </lineage>
</organism>
<name>A0A6J6B1H7_9ZZZZ</name>
<dbReference type="PROSITE" id="PS50880">
    <property type="entry name" value="TOPRIM"/>
    <property type="match status" value="1"/>
</dbReference>
<dbReference type="GO" id="GO:0006269">
    <property type="term" value="P:DNA replication, synthesis of primer"/>
    <property type="evidence" value="ECO:0007669"/>
    <property type="project" value="UniProtKB-KW"/>
</dbReference>
<keyword evidence="3" id="KW-0639">Primosome</keyword>
<comment type="cofactor">
    <cofactor evidence="1">
        <name>Zn(2+)</name>
        <dbReference type="ChEBI" id="CHEBI:29105"/>
    </cofactor>
</comment>
<dbReference type="SUPFAM" id="SSF56731">
    <property type="entry name" value="DNA primase core"/>
    <property type="match status" value="1"/>
</dbReference>
<evidence type="ECO:0000256" key="6">
    <source>
        <dbReference type="ARBA" id="ARBA00022705"/>
    </source>
</evidence>
<dbReference type="SMART" id="SM00493">
    <property type="entry name" value="TOPRIM"/>
    <property type="match status" value="1"/>
</dbReference>
<evidence type="ECO:0000256" key="8">
    <source>
        <dbReference type="ARBA" id="ARBA00022771"/>
    </source>
</evidence>
<dbReference type="Pfam" id="PF13662">
    <property type="entry name" value="Toprim_4"/>
    <property type="match status" value="1"/>
</dbReference>
<dbReference type="GO" id="GO:0003899">
    <property type="term" value="F:DNA-directed RNA polymerase activity"/>
    <property type="evidence" value="ECO:0007669"/>
    <property type="project" value="InterPro"/>
</dbReference>
<dbReference type="InterPro" id="IPR050219">
    <property type="entry name" value="DnaG_primase"/>
</dbReference>
<dbReference type="GO" id="GO:0000428">
    <property type="term" value="C:DNA-directed RNA polymerase complex"/>
    <property type="evidence" value="ECO:0007669"/>
    <property type="project" value="UniProtKB-KW"/>
</dbReference>
<keyword evidence="10" id="KW-0460">Magnesium</keyword>
<dbReference type="Gene3D" id="3.40.1360.10">
    <property type="match status" value="1"/>
</dbReference>
<keyword evidence="6" id="KW-0235">DNA replication</keyword>
<dbReference type="InterPro" id="IPR019475">
    <property type="entry name" value="DNA_primase_DnaB-bd"/>
</dbReference>
<protein>
    <submittedName>
        <fullName evidence="14">Unannotated protein</fullName>
    </submittedName>
</protein>
<dbReference type="NCBIfam" id="TIGR01391">
    <property type="entry name" value="dnaG"/>
    <property type="match status" value="1"/>
</dbReference>
<evidence type="ECO:0000256" key="7">
    <source>
        <dbReference type="ARBA" id="ARBA00022723"/>
    </source>
</evidence>
<dbReference type="GO" id="GO:1990077">
    <property type="term" value="C:primosome complex"/>
    <property type="evidence" value="ECO:0007669"/>
    <property type="project" value="UniProtKB-KW"/>
</dbReference>
<proteinExistence type="inferred from homology"/>
<dbReference type="InterPro" id="IPR016136">
    <property type="entry name" value="DNA_helicase_N/primase_C"/>
</dbReference>
<dbReference type="SUPFAM" id="SSF57783">
    <property type="entry name" value="Zinc beta-ribbon"/>
    <property type="match status" value="1"/>
</dbReference>
<dbReference type="InterPro" id="IPR002694">
    <property type="entry name" value="Znf_CHC2"/>
</dbReference>
<dbReference type="GO" id="GO:0008270">
    <property type="term" value="F:zinc ion binding"/>
    <property type="evidence" value="ECO:0007669"/>
    <property type="project" value="UniProtKB-KW"/>
</dbReference>
<accession>A0A6J6B1H7</accession>
<dbReference type="InterPro" id="IPR036977">
    <property type="entry name" value="DNA_primase_Znf_CHC2"/>
</dbReference>
<evidence type="ECO:0000259" key="13">
    <source>
        <dbReference type="PROSITE" id="PS50880"/>
    </source>
</evidence>
<keyword evidence="2" id="KW-0240">DNA-directed RNA polymerase</keyword>
<dbReference type="InterPro" id="IPR034151">
    <property type="entry name" value="TOPRIM_DnaG_bac"/>
</dbReference>
<dbReference type="Pfam" id="PF01807">
    <property type="entry name" value="Zn_ribbon_DnaG"/>
    <property type="match status" value="1"/>
</dbReference>
<keyword evidence="7" id="KW-0479">Metal-binding</keyword>
<dbReference type="Gene3D" id="1.10.860.10">
    <property type="entry name" value="DNAb Helicase, Chain A"/>
    <property type="match status" value="1"/>
</dbReference>
<keyword evidence="9" id="KW-0862">Zinc</keyword>
<keyword evidence="8" id="KW-0863">Zinc-finger</keyword>
<dbReference type="AlphaFoldDB" id="A0A6J6B1H7"/>
<dbReference type="GO" id="GO:0003677">
    <property type="term" value="F:DNA binding"/>
    <property type="evidence" value="ECO:0007669"/>
    <property type="project" value="UniProtKB-KW"/>
</dbReference>
<dbReference type="Gene3D" id="3.90.980.10">
    <property type="entry name" value="DNA primase, catalytic core, N-terminal domain"/>
    <property type="match status" value="1"/>
</dbReference>
<keyword evidence="11" id="KW-0238">DNA-binding</keyword>
<dbReference type="HAMAP" id="MF_00974">
    <property type="entry name" value="DNA_primase_DnaG"/>
    <property type="match status" value="1"/>
</dbReference>
<dbReference type="InterPro" id="IPR037068">
    <property type="entry name" value="DNA_primase_core_N_sf"/>
</dbReference>
<gene>
    <name evidence="14" type="ORF">UFOPK1410_00209</name>
</gene>
<evidence type="ECO:0000313" key="14">
    <source>
        <dbReference type="EMBL" id="CAB4532477.1"/>
    </source>
</evidence>
<dbReference type="Gene3D" id="3.90.580.10">
    <property type="entry name" value="Zinc finger, CHC2-type domain"/>
    <property type="match status" value="1"/>
</dbReference>
<evidence type="ECO:0000256" key="9">
    <source>
        <dbReference type="ARBA" id="ARBA00022833"/>
    </source>
</evidence>
<dbReference type="EMBL" id="CAEZSH010000012">
    <property type="protein sequence ID" value="CAB4532477.1"/>
    <property type="molecule type" value="Genomic_DNA"/>
</dbReference>
<dbReference type="InterPro" id="IPR013264">
    <property type="entry name" value="DNAG_N"/>
</dbReference>